<dbReference type="SUPFAM" id="SSF53067">
    <property type="entry name" value="Actin-like ATPase domain"/>
    <property type="match status" value="1"/>
</dbReference>
<dbReference type="Gene3D" id="2.60.34.10">
    <property type="entry name" value="Substrate Binding Domain Of DNAk, Chain A, domain 1"/>
    <property type="match status" value="1"/>
</dbReference>
<comment type="caution">
    <text evidence="5">The sequence shown here is derived from an EMBL/GenBank/DDBJ whole genome shotgun (WGS) entry which is preliminary data.</text>
</comment>
<name>A0AA88H773_ARTSF</name>
<dbReference type="PROSITE" id="PS01036">
    <property type="entry name" value="HSP70_3"/>
    <property type="match status" value="1"/>
</dbReference>
<evidence type="ECO:0000256" key="1">
    <source>
        <dbReference type="ARBA" id="ARBA00007381"/>
    </source>
</evidence>
<sequence>MEPVERSLRDAKLDNGSIHEIVLVGGSTRIPRVQKHLRDFFNGKELNKSINPDEVVAYGAAIQAATLNGDESEVIQDLLLLDVAPLSLGIETAGGVMTPLIKRNMCIPAKQTQIFTTYSDNQPGVLIQVYEGERTMTKDNKYLGKCELTGIPLAPRAVHQVEANGI</sequence>
<reference evidence="5" key="1">
    <citation type="submission" date="2023-07" db="EMBL/GenBank/DDBJ databases">
        <title>Chromosome-level genome assembly of Artemia franciscana.</title>
        <authorList>
            <person name="Jo E."/>
        </authorList>
    </citation>
    <scope>NUCLEOTIDE SEQUENCE</scope>
    <source>
        <tissue evidence="5">Whole body</tissue>
    </source>
</reference>
<accession>A0AA88H773</accession>
<organism evidence="5 6">
    <name type="scientific">Artemia franciscana</name>
    <name type="common">Brine shrimp</name>
    <name type="synonym">Artemia sanfranciscana</name>
    <dbReference type="NCBI Taxonomy" id="6661"/>
    <lineage>
        <taxon>Eukaryota</taxon>
        <taxon>Metazoa</taxon>
        <taxon>Ecdysozoa</taxon>
        <taxon>Arthropoda</taxon>
        <taxon>Crustacea</taxon>
        <taxon>Branchiopoda</taxon>
        <taxon>Anostraca</taxon>
        <taxon>Artemiidae</taxon>
        <taxon>Artemia</taxon>
    </lineage>
</organism>
<dbReference type="InterPro" id="IPR043129">
    <property type="entry name" value="ATPase_NBD"/>
</dbReference>
<gene>
    <name evidence="5" type="ORF">QYM36_016550</name>
</gene>
<evidence type="ECO:0000256" key="2">
    <source>
        <dbReference type="ARBA" id="ARBA00022741"/>
    </source>
</evidence>
<protein>
    <recommendedName>
        <fullName evidence="7">Heat shock protein 70</fullName>
    </recommendedName>
</protein>
<proteinExistence type="inferred from homology"/>
<keyword evidence="4" id="KW-0346">Stress response</keyword>
<dbReference type="Gene3D" id="3.30.420.40">
    <property type="match status" value="2"/>
</dbReference>
<dbReference type="PRINTS" id="PR00301">
    <property type="entry name" value="HEATSHOCK70"/>
</dbReference>
<dbReference type="EMBL" id="JAVRJZ010000020">
    <property type="protein sequence ID" value="KAK2706555.1"/>
    <property type="molecule type" value="Genomic_DNA"/>
</dbReference>
<dbReference type="PANTHER" id="PTHR19375">
    <property type="entry name" value="HEAT SHOCK PROTEIN 70KDA"/>
    <property type="match status" value="1"/>
</dbReference>
<dbReference type="InterPro" id="IPR029047">
    <property type="entry name" value="HSP70_peptide-bd_sf"/>
</dbReference>
<comment type="similarity">
    <text evidence="1">Belongs to the heat shock protein 70 family.</text>
</comment>
<evidence type="ECO:0000256" key="4">
    <source>
        <dbReference type="ARBA" id="ARBA00023016"/>
    </source>
</evidence>
<keyword evidence="6" id="KW-1185">Reference proteome</keyword>
<evidence type="ECO:0008006" key="7">
    <source>
        <dbReference type="Google" id="ProtNLM"/>
    </source>
</evidence>
<evidence type="ECO:0000256" key="3">
    <source>
        <dbReference type="ARBA" id="ARBA00022840"/>
    </source>
</evidence>
<keyword evidence="3" id="KW-0067">ATP-binding</keyword>
<keyword evidence="2" id="KW-0547">Nucleotide-binding</keyword>
<dbReference type="SUPFAM" id="SSF100920">
    <property type="entry name" value="Heat shock protein 70kD (HSP70), peptide-binding domain"/>
    <property type="match status" value="1"/>
</dbReference>
<dbReference type="InterPro" id="IPR013126">
    <property type="entry name" value="Hsp_70_fam"/>
</dbReference>
<dbReference type="Pfam" id="PF00012">
    <property type="entry name" value="HSP70"/>
    <property type="match status" value="1"/>
</dbReference>
<dbReference type="GO" id="GO:0140662">
    <property type="term" value="F:ATP-dependent protein folding chaperone"/>
    <property type="evidence" value="ECO:0007669"/>
    <property type="project" value="InterPro"/>
</dbReference>
<dbReference type="InterPro" id="IPR018181">
    <property type="entry name" value="Heat_shock_70_CS"/>
</dbReference>
<dbReference type="FunFam" id="3.30.420.40:FF:000172">
    <property type="entry name" value="Heat shock 70 kDa protein"/>
    <property type="match status" value="1"/>
</dbReference>
<evidence type="ECO:0000313" key="6">
    <source>
        <dbReference type="Proteomes" id="UP001187531"/>
    </source>
</evidence>
<dbReference type="Proteomes" id="UP001187531">
    <property type="component" value="Unassembled WGS sequence"/>
</dbReference>
<evidence type="ECO:0000313" key="5">
    <source>
        <dbReference type="EMBL" id="KAK2706555.1"/>
    </source>
</evidence>
<dbReference type="AlphaFoldDB" id="A0AA88H773"/>
<dbReference type="GO" id="GO:0005524">
    <property type="term" value="F:ATP binding"/>
    <property type="evidence" value="ECO:0007669"/>
    <property type="project" value="UniProtKB-KW"/>
</dbReference>